<comment type="similarity">
    <text evidence="1">Belongs to the glycosyl hydrolase 16 family.</text>
</comment>
<dbReference type="SUPFAM" id="SSF49313">
    <property type="entry name" value="Cadherin-like"/>
    <property type="match status" value="1"/>
</dbReference>
<proteinExistence type="inferred from homology"/>
<dbReference type="SUPFAM" id="SSF49899">
    <property type="entry name" value="Concanavalin A-like lectins/glucanases"/>
    <property type="match status" value="1"/>
</dbReference>
<evidence type="ECO:0000313" key="5">
    <source>
        <dbReference type="Proteomes" id="UP001301442"/>
    </source>
</evidence>
<dbReference type="InterPro" id="IPR013320">
    <property type="entry name" value="ConA-like_dom_sf"/>
</dbReference>
<dbReference type="SMART" id="SM00736">
    <property type="entry name" value="CADG"/>
    <property type="match status" value="1"/>
</dbReference>
<accession>A0ABZ0GL17</accession>
<dbReference type="InterPro" id="IPR050546">
    <property type="entry name" value="Glycosyl_Hydrlase_16"/>
</dbReference>
<dbReference type="Gene3D" id="2.60.40.10">
    <property type="entry name" value="Immunoglobulins"/>
    <property type="match status" value="1"/>
</dbReference>
<reference evidence="4 5" key="1">
    <citation type="submission" date="2023-09" db="EMBL/GenBank/DDBJ databases">
        <authorList>
            <person name="Qi X."/>
        </authorList>
    </citation>
    <scope>NUCLEOTIDE SEQUENCE [LARGE SCALE GENOMIC DNA]</scope>
    <source>
        <strain evidence="4 5">S1-1</strain>
    </source>
</reference>
<dbReference type="CDD" id="cd00413">
    <property type="entry name" value="Glyco_hydrolase_16"/>
    <property type="match status" value="1"/>
</dbReference>
<dbReference type="Proteomes" id="UP001301442">
    <property type="component" value="Chromosome"/>
</dbReference>
<name>A0ABZ0GL17_9GAMM</name>
<dbReference type="PANTHER" id="PTHR10963">
    <property type="entry name" value="GLYCOSYL HYDROLASE-RELATED"/>
    <property type="match status" value="1"/>
</dbReference>
<dbReference type="InterPro" id="IPR015919">
    <property type="entry name" value="Cadherin-like_sf"/>
</dbReference>
<evidence type="ECO:0000313" key="4">
    <source>
        <dbReference type="EMBL" id="WOH36245.1"/>
    </source>
</evidence>
<feature type="signal peptide" evidence="2">
    <location>
        <begin position="1"/>
        <end position="23"/>
    </location>
</feature>
<protein>
    <submittedName>
        <fullName evidence="4">Family 16 glycosylhydrolase</fullName>
    </submittedName>
</protein>
<organism evidence="4 5">
    <name type="scientific">Thalassotalea fonticola</name>
    <dbReference type="NCBI Taxonomy" id="3065649"/>
    <lineage>
        <taxon>Bacteria</taxon>
        <taxon>Pseudomonadati</taxon>
        <taxon>Pseudomonadota</taxon>
        <taxon>Gammaproteobacteria</taxon>
        <taxon>Alteromonadales</taxon>
        <taxon>Colwelliaceae</taxon>
        <taxon>Thalassotalea</taxon>
    </lineage>
</organism>
<feature type="domain" description="GH16" evidence="3">
    <location>
        <begin position="30"/>
        <end position="278"/>
    </location>
</feature>
<sequence>MKQQATSVITAIAIACGSISALAATVDPQTPVDALPASEETGWSLEFTDEFNGASLDATKWSIDVSTKTRSPRWDRGIDDWWFVAENVSVDGIGNLVLDVSKFDANTMHTGSVSSKNLYEPTYGYVEARIQIADSTKDTHTAFWLQGQNQSNVDGTGNDGAEVDIFESAWFSDSTKAVVHIDGYGADHQANTKPYKTPGIHSGYHTYGMEWNEHVMNIYYDGVLKTQYEGTWVPQVAEFLWLSDGASFGDIGTFSSEPVGWLTSAKFDYVRTWQAVSVTDLVLVGGAKMNGDFNSAAGTAVTFANTPGWYNLGGAQTQVATNNNITFDASQNLVATSARIAALNTGYAMVAGDAFDIRYVWKDDWNWVDATDNISVSLFVTDDDTLAGVRTDLVIDVSPLSSQNGSYETVAHDGIYTATALDAGKVIFVAIQGDSAGYARVDNFELVRHSAPASNDAPAFTVSPINKANATVDVAYSGSLAGSATDANGDTLTYRLVSTPTWLTLASDGTFSGTPTQAAADSWTVEVSDGTDTDTTTLNITVDPASSEPATLFSDDMESASLSAWTVTGDASVKTPAAYNGTYGVELKKTTIIDRIVSTLGYTNITLSYARRTLSLAGAENLRVRWKIQGTGTWYDLETLNTTAYANHSKLLPVAAENTSIVIRFVTNANKNNEKAYVDDIVVTGE</sequence>
<dbReference type="PROSITE" id="PS51762">
    <property type="entry name" value="GH16_2"/>
    <property type="match status" value="1"/>
</dbReference>
<dbReference type="EMBL" id="CP136600">
    <property type="protein sequence ID" value="WOH36245.1"/>
    <property type="molecule type" value="Genomic_DNA"/>
</dbReference>
<dbReference type="PROSITE" id="PS51257">
    <property type="entry name" value="PROKAR_LIPOPROTEIN"/>
    <property type="match status" value="1"/>
</dbReference>
<dbReference type="InterPro" id="IPR000757">
    <property type="entry name" value="Beta-glucanase-like"/>
</dbReference>
<dbReference type="Gene3D" id="2.60.120.200">
    <property type="match status" value="1"/>
</dbReference>
<dbReference type="InterPro" id="IPR006644">
    <property type="entry name" value="Cadg"/>
</dbReference>
<dbReference type="RefSeq" id="WP_348395059.1">
    <property type="nucleotide sequence ID" value="NZ_CP136600.1"/>
</dbReference>
<dbReference type="InterPro" id="IPR013783">
    <property type="entry name" value="Ig-like_fold"/>
</dbReference>
<dbReference type="PANTHER" id="PTHR10963:SF55">
    <property type="entry name" value="GLYCOSIDE HYDROLASE FAMILY 16 PROTEIN"/>
    <property type="match status" value="1"/>
</dbReference>
<evidence type="ECO:0000256" key="1">
    <source>
        <dbReference type="ARBA" id="ARBA00006865"/>
    </source>
</evidence>
<keyword evidence="2" id="KW-0732">Signal</keyword>
<evidence type="ECO:0000256" key="2">
    <source>
        <dbReference type="SAM" id="SignalP"/>
    </source>
</evidence>
<feature type="chain" id="PRO_5045308647" evidence="2">
    <location>
        <begin position="24"/>
        <end position="686"/>
    </location>
</feature>
<evidence type="ECO:0000259" key="3">
    <source>
        <dbReference type="PROSITE" id="PS51762"/>
    </source>
</evidence>
<dbReference type="Pfam" id="PF00722">
    <property type="entry name" value="Glyco_hydro_16"/>
    <property type="match status" value="1"/>
</dbReference>
<gene>
    <name evidence="4" type="ORF">RI844_12790</name>
</gene>
<keyword evidence="5" id="KW-1185">Reference proteome</keyword>